<proteinExistence type="predicted"/>
<protein>
    <recommendedName>
        <fullName evidence="4">ANTAR domain-containing protein</fullName>
    </recommendedName>
</protein>
<dbReference type="Proteomes" id="UP000190827">
    <property type="component" value="Unassembled WGS sequence"/>
</dbReference>
<evidence type="ECO:0000256" key="1">
    <source>
        <dbReference type="SAM" id="MobiDB-lite"/>
    </source>
</evidence>
<dbReference type="RefSeq" id="WP_079705085.1">
    <property type="nucleotide sequence ID" value="NZ_FUZO01000001.1"/>
</dbReference>
<sequence length="131" mass="13310">MTAPSPPARTRTAAQPDRRDAAERAETGARIASLAAELRGAGVPAGVTEQVASVVRTAGLDAVIGLGAGMLTDEQAGAVLLDALLDARRRGADSAETAAELRAVARLQTVVLQLLSGLAATRSTTGNKDRP</sequence>
<feature type="compositionally biased region" description="Basic and acidic residues" evidence="1">
    <location>
        <begin position="16"/>
        <end position="26"/>
    </location>
</feature>
<feature type="region of interest" description="Disordered" evidence="1">
    <location>
        <begin position="1"/>
        <end position="26"/>
    </location>
</feature>
<evidence type="ECO:0008006" key="4">
    <source>
        <dbReference type="Google" id="ProtNLM"/>
    </source>
</evidence>
<comment type="caution">
    <text evidence="2">The sequence shown here is derived from an EMBL/GenBank/DDBJ whole genome shotgun (WGS) entry which is preliminary data.</text>
</comment>
<dbReference type="EMBL" id="FUZO01000001">
    <property type="protein sequence ID" value="SKC45955.1"/>
    <property type="molecule type" value="Genomic_DNA"/>
</dbReference>
<gene>
    <name evidence="2" type="ORF">SAMN06295973_1138</name>
</gene>
<organism evidence="2 3">
    <name type="scientific">Plantibacter cousiniae</name>
    <name type="common">nom. nud.</name>
    <dbReference type="NCBI Taxonomy" id="199709"/>
    <lineage>
        <taxon>Bacteria</taxon>
        <taxon>Bacillati</taxon>
        <taxon>Actinomycetota</taxon>
        <taxon>Actinomycetes</taxon>
        <taxon>Micrococcales</taxon>
        <taxon>Microbacteriaceae</taxon>
        <taxon>Plantibacter</taxon>
    </lineage>
</organism>
<evidence type="ECO:0000313" key="2">
    <source>
        <dbReference type="EMBL" id="SKC45955.1"/>
    </source>
</evidence>
<name>A0ABY1LIS2_9MICO</name>
<accession>A0ABY1LIS2</accession>
<evidence type="ECO:0000313" key="3">
    <source>
        <dbReference type="Proteomes" id="UP000190827"/>
    </source>
</evidence>
<reference evidence="2 3" key="1">
    <citation type="submission" date="2017-02" db="EMBL/GenBank/DDBJ databases">
        <authorList>
            <person name="Varghese N."/>
            <person name="Submissions S."/>
        </authorList>
    </citation>
    <scope>NUCLEOTIDE SEQUENCE [LARGE SCALE GENOMIC DNA]</scope>
    <source>
        <strain evidence="2 3">VKM Ac-1787</strain>
    </source>
</reference>
<keyword evidence="3" id="KW-1185">Reference proteome</keyword>